<dbReference type="InterPro" id="IPR011008">
    <property type="entry name" value="Dimeric_a/b-barrel"/>
</dbReference>
<dbReference type="EMBL" id="HG322950">
    <property type="protein sequence ID" value="CDF82070.1"/>
    <property type="molecule type" value="Genomic_DNA"/>
</dbReference>
<dbReference type="GO" id="GO:0016491">
    <property type="term" value="F:oxidoreductase activity"/>
    <property type="evidence" value="ECO:0007669"/>
    <property type="project" value="TreeGrafter"/>
</dbReference>
<dbReference type="eggNOG" id="COG1359">
    <property type="taxonomic scope" value="Bacteria"/>
</dbReference>
<dbReference type="GO" id="GO:0005829">
    <property type="term" value="C:cytosol"/>
    <property type="evidence" value="ECO:0007669"/>
    <property type="project" value="TreeGrafter"/>
</dbReference>
<proteinExistence type="predicted"/>
<accession>A0A024HAJ8</accession>
<dbReference type="PANTHER" id="PTHR33336:SF3">
    <property type="entry name" value="ABM DOMAIN-CONTAINING PROTEIN"/>
    <property type="match status" value="1"/>
</dbReference>
<evidence type="ECO:0000313" key="2">
    <source>
        <dbReference type="EMBL" id="CDF82070.1"/>
    </source>
</evidence>
<dbReference type="HOGENOM" id="CLU_131496_11_1_6"/>
<keyword evidence="3" id="KW-1185">Reference proteome</keyword>
<gene>
    <name evidence="2" type="ORF">PKB_0702</name>
</gene>
<dbReference type="Gene3D" id="3.30.70.100">
    <property type="match status" value="1"/>
</dbReference>
<dbReference type="AlphaFoldDB" id="A0A024HAJ8"/>
<name>A0A024HAJ8_PSEKB</name>
<dbReference type="PANTHER" id="PTHR33336">
    <property type="entry name" value="QUINOL MONOOXYGENASE YGIN-RELATED"/>
    <property type="match status" value="1"/>
</dbReference>
<dbReference type="KEGG" id="pkc:PKB_0702"/>
<dbReference type="STRING" id="1301098.PKB_0702"/>
<organism evidence="2 3">
    <name type="scientific">Pseudomonas knackmussii (strain DSM 6978 / CCUG 54928 / LMG 23759 / B13)</name>
    <dbReference type="NCBI Taxonomy" id="1301098"/>
    <lineage>
        <taxon>Bacteria</taxon>
        <taxon>Pseudomonadati</taxon>
        <taxon>Pseudomonadota</taxon>
        <taxon>Gammaproteobacteria</taxon>
        <taxon>Pseudomonadales</taxon>
        <taxon>Pseudomonadaceae</taxon>
        <taxon>Pseudomonas</taxon>
    </lineage>
</organism>
<evidence type="ECO:0000313" key="3">
    <source>
        <dbReference type="Proteomes" id="UP000025241"/>
    </source>
</evidence>
<dbReference type="PROSITE" id="PS51725">
    <property type="entry name" value="ABM"/>
    <property type="match status" value="1"/>
</dbReference>
<dbReference type="SUPFAM" id="SSF54909">
    <property type="entry name" value="Dimeric alpha+beta barrel"/>
    <property type="match status" value="1"/>
</dbReference>
<reference evidence="2 3" key="1">
    <citation type="submission" date="2013-03" db="EMBL/GenBank/DDBJ databases">
        <authorList>
            <person name="Linke B."/>
        </authorList>
    </citation>
    <scope>NUCLEOTIDE SEQUENCE [LARGE SCALE GENOMIC DNA]</scope>
    <source>
        <strain evidence="2 3">B13</strain>
    </source>
</reference>
<dbReference type="RefSeq" id="WP_043249059.1">
    <property type="nucleotide sequence ID" value="NZ_HG322950.1"/>
</dbReference>
<dbReference type="InterPro" id="IPR007138">
    <property type="entry name" value="ABM_dom"/>
</dbReference>
<feature type="domain" description="ABM" evidence="1">
    <location>
        <begin position="5"/>
        <end position="93"/>
    </location>
</feature>
<dbReference type="OrthoDB" id="9812192at2"/>
<dbReference type="Proteomes" id="UP000025241">
    <property type="component" value="Chromosome I"/>
</dbReference>
<dbReference type="PATRIC" id="fig|1301098.3.peg.708"/>
<evidence type="ECO:0000259" key="1">
    <source>
        <dbReference type="PROSITE" id="PS51725"/>
    </source>
</evidence>
<reference evidence="2 3" key="2">
    <citation type="submission" date="2014-05" db="EMBL/GenBank/DDBJ databases">
        <title>Genome sequence of the 3-chlorobenzoate degrading bacterium Pseudomonas knackmussii B13 shows multiple evidence for horizontal gene transfer.</title>
        <authorList>
            <person name="Miyazaki R."/>
            <person name="Bertelli C."/>
            <person name="Falquet L."/>
            <person name="Robinson-Rechavi M."/>
            <person name="Gharib W."/>
            <person name="Roy S."/>
            <person name="Van der Meer J.R."/>
        </authorList>
    </citation>
    <scope>NUCLEOTIDE SEQUENCE [LARGE SCALE GENOMIC DNA]</scope>
    <source>
        <strain evidence="2 3">B13</strain>
    </source>
</reference>
<protein>
    <recommendedName>
        <fullName evidence="1">ABM domain-containing protein</fullName>
    </recommendedName>
</protein>
<sequence>MSTPLTLIAIIRAKPGRADALQAQLAELRVPSRAEAGCIQYDMHRDRKDPDLIYMVEQWRDEAALAEHEASEHFQAFVKATQADLAELDIRLMNRID</sequence>
<dbReference type="Pfam" id="PF03992">
    <property type="entry name" value="ABM"/>
    <property type="match status" value="1"/>
</dbReference>
<dbReference type="InterPro" id="IPR050744">
    <property type="entry name" value="AI-2_Isomerase_LsrG"/>
</dbReference>